<dbReference type="EMBL" id="JALNTZ010000003">
    <property type="protein sequence ID" value="KAJ3657613.1"/>
    <property type="molecule type" value="Genomic_DNA"/>
</dbReference>
<keyword evidence="9" id="KW-0694">RNA-binding</keyword>
<dbReference type="FunFam" id="3.40.50.300:FF:000608">
    <property type="entry name" value="Mov10 RISC complex RNA helicase"/>
    <property type="match status" value="1"/>
</dbReference>
<dbReference type="InterPro" id="IPR041679">
    <property type="entry name" value="DNA2/NAM7-like_C"/>
</dbReference>
<keyword evidence="4" id="KW-0963">Cytoplasm</keyword>
<keyword evidence="15" id="KW-1185">Reference proteome</keyword>
<dbReference type="PANTHER" id="PTHR45418:SF1">
    <property type="entry name" value="CANCER_TESTIS ANTIGEN 55"/>
    <property type="match status" value="1"/>
</dbReference>
<protein>
    <recommendedName>
        <fullName evidence="3">RNA helicase</fullName>
        <ecNumber evidence="3">3.6.4.13</ecNumber>
    </recommendedName>
</protein>
<dbReference type="PROSITE" id="PS00028">
    <property type="entry name" value="ZINC_FINGER_C2H2_1"/>
    <property type="match status" value="1"/>
</dbReference>
<dbReference type="GO" id="GO:0003723">
    <property type="term" value="F:RNA binding"/>
    <property type="evidence" value="ECO:0007669"/>
    <property type="project" value="UniProtKB-KW"/>
</dbReference>
<dbReference type="InterPro" id="IPR041677">
    <property type="entry name" value="DNA2/NAM7_AAA_11"/>
</dbReference>
<evidence type="ECO:0000256" key="11">
    <source>
        <dbReference type="ARBA" id="ARBA00047984"/>
    </source>
</evidence>
<gene>
    <name evidence="14" type="ORF">Zmor_009400</name>
</gene>
<accession>A0AA38IGN2</accession>
<dbReference type="Pfam" id="PF13086">
    <property type="entry name" value="AAA_11"/>
    <property type="match status" value="2"/>
</dbReference>
<proteinExistence type="inferred from homology"/>
<dbReference type="InterPro" id="IPR049080">
    <property type="entry name" value="MOV-10-like_beta-barrel"/>
</dbReference>
<dbReference type="SUPFAM" id="SSF52540">
    <property type="entry name" value="P-loop containing nucleoside triphosphate hydrolases"/>
    <property type="match status" value="1"/>
</dbReference>
<feature type="domain" description="C2H2-type" evidence="13">
    <location>
        <begin position="120"/>
        <end position="142"/>
    </location>
</feature>
<keyword evidence="6" id="KW-0378">Hydrolase</keyword>
<dbReference type="Pfam" id="PF13087">
    <property type="entry name" value="AAA_12"/>
    <property type="match status" value="1"/>
</dbReference>
<dbReference type="PANTHER" id="PTHR45418">
    <property type="entry name" value="CANCER/TESTIS ANTIGEN 55"/>
    <property type="match status" value="1"/>
</dbReference>
<dbReference type="Proteomes" id="UP001168821">
    <property type="component" value="Unassembled WGS sequence"/>
</dbReference>
<evidence type="ECO:0000256" key="4">
    <source>
        <dbReference type="ARBA" id="ARBA00022490"/>
    </source>
</evidence>
<comment type="catalytic activity">
    <reaction evidence="11">
        <text>ATP + H2O = ADP + phosphate + H(+)</text>
        <dbReference type="Rhea" id="RHEA:13065"/>
        <dbReference type="ChEBI" id="CHEBI:15377"/>
        <dbReference type="ChEBI" id="CHEBI:15378"/>
        <dbReference type="ChEBI" id="CHEBI:30616"/>
        <dbReference type="ChEBI" id="CHEBI:43474"/>
        <dbReference type="ChEBI" id="CHEBI:456216"/>
        <dbReference type="EC" id="3.6.4.13"/>
    </reaction>
</comment>
<dbReference type="CDD" id="cd18808">
    <property type="entry name" value="SF1_C_Upf1"/>
    <property type="match status" value="1"/>
</dbReference>
<evidence type="ECO:0000256" key="1">
    <source>
        <dbReference type="ARBA" id="ARBA00004331"/>
    </source>
</evidence>
<dbReference type="GO" id="GO:0036464">
    <property type="term" value="C:cytoplasmic ribonucleoprotein granule"/>
    <property type="evidence" value="ECO:0007669"/>
    <property type="project" value="UniProtKB-SubCell"/>
</dbReference>
<dbReference type="InterPro" id="IPR049079">
    <property type="entry name" value="Mov-10_helical"/>
</dbReference>
<dbReference type="CDD" id="cd18038">
    <property type="entry name" value="DEXXQc_Helz-like"/>
    <property type="match status" value="1"/>
</dbReference>
<reference evidence="14" key="1">
    <citation type="journal article" date="2023" name="G3 (Bethesda)">
        <title>Whole genome assemblies of Zophobas morio and Tenebrio molitor.</title>
        <authorList>
            <person name="Kaur S."/>
            <person name="Stinson S.A."/>
            <person name="diCenzo G.C."/>
        </authorList>
    </citation>
    <scope>NUCLEOTIDE SEQUENCE</scope>
    <source>
        <strain evidence="14">QUZm001</strain>
    </source>
</reference>
<dbReference type="InterPro" id="IPR027417">
    <property type="entry name" value="P-loop_NTPase"/>
</dbReference>
<dbReference type="GO" id="GO:0005524">
    <property type="term" value="F:ATP binding"/>
    <property type="evidence" value="ECO:0007669"/>
    <property type="project" value="UniProtKB-KW"/>
</dbReference>
<dbReference type="AlphaFoldDB" id="A0AA38IGN2"/>
<evidence type="ECO:0000256" key="7">
    <source>
        <dbReference type="ARBA" id="ARBA00022806"/>
    </source>
</evidence>
<evidence type="ECO:0000256" key="12">
    <source>
        <dbReference type="SAM" id="MobiDB-lite"/>
    </source>
</evidence>
<dbReference type="GO" id="GO:0016787">
    <property type="term" value="F:hydrolase activity"/>
    <property type="evidence" value="ECO:0007669"/>
    <property type="project" value="UniProtKB-KW"/>
</dbReference>
<dbReference type="InterPro" id="IPR047187">
    <property type="entry name" value="SF1_C_Upf1"/>
</dbReference>
<dbReference type="Pfam" id="PF21635">
    <property type="entry name" value="Mov-10_helical"/>
    <property type="match status" value="1"/>
</dbReference>
<dbReference type="InterPro" id="IPR013087">
    <property type="entry name" value="Znf_C2H2_type"/>
</dbReference>
<comment type="subcellular location">
    <subcellularLocation>
        <location evidence="1">Cytoplasm</location>
        <location evidence="1">Cytoplasmic ribonucleoprotein granule</location>
    </subcellularLocation>
</comment>
<evidence type="ECO:0000256" key="2">
    <source>
        <dbReference type="ARBA" id="ARBA00005601"/>
    </source>
</evidence>
<keyword evidence="10" id="KW-0943">RNA-mediated gene silencing</keyword>
<keyword evidence="5" id="KW-0547">Nucleotide-binding</keyword>
<evidence type="ECO:0000259" key="13">
    <source>
        <dbReference type="PROSITE" id="PS00028"/>
    </source>
</evidence>
<dbReference type="GO" id="GO:0031047">
    <property type="term" value="P:regulatory ncRNA-mediated gene silencing"/>
    <property type="evidence" value="ECO:0007669"/>
    <property type="project" value="UniProtKB-KW"/>
</dbReference>
<evidence type="ECO:0000313" key="15">
    <source>
        <dbReference type="Proteomes" id="UP001168821"/>
    </source>
</evidence>
<dbReference type="EC" id="3.6.4.13" evidence="3"/>
<comment type="caution">
    <text evidence="14">The sequence shown here is derived from an EMBL/GenBank/DDBJ whole genome shotgun (WGS) entry which is preliminary data.</text>
</comment>
<dbReference type="Gene3D" id="3.40.50.300">
    <property type="entry name" value="P-loop containing nucleotide triphosphate hydrolases"/>
    <property type="match status" value="2"/>
</dbReference>
<evidence type="ECO:0000256" key="6">
    <source>
        <dbReference type="ARBA" id="ARBA00022801"/>
    </source>
</evidence>
<evidence type="ECO:0000256" key="3">
    <source>
        <dbReference type="ARBA" id="ARBA00012552"/>
    </source>
</evidence>
<evidence type="ECO:0000313" key="14">
    <source>
        <dbReference type="EMBL" id="KAJ3657613.1"/>
    </source>
</evidence>
<evidence type="ECO:0000256" key="8">
    <source>
        <dbReference type="ARBA" id="ARBA00022840"/>
    </source>
</evidence>
<evidence type="ECO:0000256" key="9">
    <source>
        <dbReference type="ARBA" id="ARBA00022884"/>
    </source>
</evidence>
<keyword evidence="7" id="KW-0347">Helicase</keyword>
<feature type="region of interest" description="Disordered" evidence="12">
    <location>
        <begin position="971"/>
        <end position="994"/>
    </location>
</feature>
<sequence>MKHPQACAQKFALYVYKNNHLGESFVITKTEAQKLYEAFKMEHRTQVGFRTVLNYSKGFLTRVERDTVLVYNERKLLRLKENEANIDMAFNTSDSAQMNNSSGYASVSPEKYDVFSEKVCNFCGIKFLKQEDFETHLSEKEHVFLCDLDRAFKIARIIPSPLEFTINGSPDLKSIIMRKNIPKTFFLRVRNSSPKTVAILSIQTHPKITEVGFKPVCPSKILPSSTVTWELTVLVQNEILSYPILVKIENKEILNVAVQLVFHAHDEFFDDLHPVAPFQRFEKFIDDDLDNVENGEFPPWPPTKASLMKQYHIPSDLAAILNANFTTNQAMSTKQQAELENIKGLIDNDNKQASLQVQKNYTKLLKVLLHMEEHQMSKDMRGYDRNEQTLKKRGHFVELEVPDLAERRPSILVSDVVRVKDPNHNKVLYNGVIQQVKESSVVLRFSRKFMDRVFAPHIKFHVGFTFNRFCLRAQHQAIELTNSDNIAHFFFPKVIPNTVCPRIELAWFNKDVGNNPEQQQAVRAILQKSAMPAPYLVFGPPGTGKTMTLVESVKQIYQRTNEKVLVCTPSNSAANELTKRLTDTVPAGDLFRYVAISFSDHMPQELIRYSNFQRGTFYHPVMDEIVRYRIVITTLITAVKLVNKNCPKNHFTYVFIDEAGQATESETLVPIARILSRKEKTGCIFGQIVLAGDPRQLGPVIHSTLAKECGLGTSMLERLIDTCPQYQKNQSGKYNPCALTKLLKNYRSHPVILNQPNELFYENELQIAGDNLINACVNWEVLPNKDFPLIFHSVIGEDQREQNSPSFFNIQEIQVIVDYLDKLVGCRMQGVTVRQQDIMVVSPYKKQVDKLKQACKKKGYEGLFVGSVEQVQGQERLVVIVSTVRSKTQLLGYDLKYHLGFLNNPKRFNVAITRAKALLIVVGNPKVLQLDKYWGSLIEYCRNNGAIVGEKMEPESDETLSDAQNMSLLGESKSGLNESDWVVEETSTEEPSSI</sequence>
<comment type="similarity">
    <text evidence="2">Belongs to the DNA2/NAM7 helicase family. SDE3 subfamily.</text>
</comment>
<dbReference type="GO" id="GO:0032574">
    <property type="term" value="F:5'-3' RNA helicase activity"/>
    <property type="evidence" value="ECO:0007669"/>
    <property type="project" value="InterPro"/>
</dbReference>
<keyword evidence="8" id="KW-0067">ATP-binding</keyword>
<dbReference type="InterPro" id="IPR026122">
    <property type="entry name" value="MOV-10/SDE3_DEXXQ/H-box"/>
</dbReference>
<organism evidence="14 15">
    <name type="scientific">Zophobas morio</name>
    <dbReference type="NCBI Taxonomy" id="2755281"/>
    <lineage>
        <taxon>Eukaryota</taxon>
        <taxon>Metazoa</taxon>
        <taxon>Ecdysozoa</taxon>
        <taxon>Arthropoda</taxon>
        <taxon>Hexapoda</taxon>
        <taxon>Insecta</taxon>
        <taxon>Pterygota</taxon>
        <taxon>Neoptera</taxon>
        <taxon>Endopterygota</taxon>
        <taxon>Coleoptera</taxon>
        <taxon>Polyphaga</taxon>
        <taxon>Cucujiformia</taxon>
        <taxon>Tenebrionidae</taxon>
        <taxon>Zophobas</taxon>
    </lineage>
</organism>
<dbReference type="Pfam" id="PF21634">
    <property type="entry name" value="MOV-10_beta-barrel"/>
    <property type="match status" value="1"/>
</dbReference>
<evidence type="ECO:0000256" key="10">
    <source>
        <dbReference type="ARBA" id="ARBA00023158"/>
    </source>
</evidence>
<evidence type="ECO:0000256" key="5">
    <source>
        <dbReference type="ARBA" id="ARBA00022741"/>
    </source>
</evidence>
<name>A0AA38IGN2_9CUCU</name>